<evidence type="ECO:0000256" key="1">
    <source>
        <dbReference type="SAM" id="SignalP"/>
    </source>
</evidence>
<dbReference type="GeneID" id="96004242"/>
<evidence type="ECO:0000313" key="3">
    <source>
        <dbReference type="EMBL" id="KAL1588521.1"/>
    </source>
</evidence>
<dbReference type="RefSeq" id="XP_069231626.1">
    <property type="nucleotide sequence ID" value="XM_069371404.1"/>
</dbReference>
<dbReference type="InterPro" id="IPR018244">
    <property type="entry name" value="Allrgn_V5/Tpx1_CS"/>
</dbReference>
<organism evidence="3 4">
    <name type="scientific">Cladosporium halotolerans</name>
    <dbReference type="NCBI Taxonomy" id="1052096"/>
    <lineage>
        <taxon>Eukaryota</taxon>
        <taxon>Fungi</taxon>
        <taxon>Dikarya</taxon>
        <taxon>Ascomycota</taxon>
        <taxon>Pezizomycotina</taxon>
        <taxon>Dothideomycetes</taxon>
        <taxon>Dothideomycetidae</taxon>
        <taxon>Cladosporiales</taxon>
        <taxon>Cladosporiaceae</taxon>
        <taxon>Cladosporium</taxon>
    </lineage>
</organism>
<dbReference type="InterPro" id="IPR014044">
    <property type="entry name" value="CAP_dom"/>
</dbReference>
<dbReference type="PROSITE" id="PS01009">
    <property type="entry name" value="CRISP_1"/>
    <property type="match status" value="1"/>
</dbReference>
<dbReference type="PANTHER" id="PTHR10334">
    <property type="entry name" value="CYSTEINE-RICH SECRETORY PROTEIN-RELATED"/>
    <property type="match status" value="1"/>
</dbReference>
<name>A0AB34KXA0_9PEZI</name>
<proteinExistence type="predicted"/>
<sequence>MHYIILRALAAQVLLLMVMQSRLFVGAEESTSISTTRTSTTTTTVLSTYWVVLTDLSCSPVTYTTTGSAPGSTIGISTVLQSTKVHSHSLQPSSQPSLPAPTNMSWQGQSLRDAVLNSTNYFRAAHEANPLRWNNELASYARNYADHCEFSHSGGPHGENLARGYPSPALAIDAWAYEEDDYNYEKQKFSTDVGHFTQLVWKNTTSVGCGAADCGDDGWLFVCEYDPAGNVVGEFGENVGKPGQGADGEPGLGAGVRRGVSGGLLVALVVVQVLADGFMFR</sequence>
<comment type="caution">
    <text evidence="3">The sequence shown here is derived from an EMBL/GenBank/DDBJ whole genome shotgun (WGS) entry which is preliminary data.</text>
</comment>
<dbReference type="GO" id="GO:0005576">
    <property type="term" value="C:extracellular region"/>
    <property type="evidence" value="ECO:0007669"/>
    <property type="project" value="InterPro"/>
</dbReference>
<protein>
    <recommendedName>
        <fullName evidence="2">SCP domain-containing protein</fullName>
    </recommendedName>
</protein>
<reference evidence="3 4" key="1">
    <citation type="journal article" date="2020" name="Microbiol. Resour. Announc.">
        <title>Draft Genome Sequence of a Cladosporium Species Isolated from the Mesophotic Ascidian Didemnum maculosum.</title>
        <authorList>
            <person name="Gioti A."/>
            <person name="Siaperas R."/>
            <person name="Nikolaivits E."/>
            <person name="Le Goff G."/>
            <person name="Ouazzani J."/>
            <person name="Kotoulas G."/>
            <person name="Topakas E."/>
        </authorList>
    </citation>
    <scope>NUCLEOTIDE SEQUENCE [LARGE SCALE GENOMIC DNA]</scope>
    <source>
        <strain evidence="3 4">TM138-S3</strain>
    </source>
</reference>
<dbReference type="Gene3D" id="3.40.33.10">
    <property type="entry name" value="CAP"/>
    <property type="match status" value="1"/>
</dbReference>
<dbReference type="SMART" id="SM00198">
    <property type="entry name" value="SCP"/>
    <property type="match status" value="1"/>
</dbReference>
<dbReference type="InterPro" id="IPR035940">
    <property type="entry name" value="CAP_sf"/>
</dbReference>
<gene>
    <name evidence="3" type="ORF">WHR41_02798</name>
</gene>
<feature type="chain" id="PRO_5044232937" description="SCP domain-containing protein" evidence="1">
    <location>
        <begin position="28"/>
        <end position="281"/>
    </location>
</feature>
<accession>A0AB34KXA0</accession>
<dbReference type="InterPro" id="IPR001283">
    <property type="entry name" value="CRISP-related"/>
</dbReference>
<dbReference type="SUPFAM" id="SSF55797">
    <property type="entry name" value="PR-1-like"/>
    <property type="match status" value="1"/>
</dbReference>
<dbReference type="AlphaFoldDB" id="A0AB34KXA0"/>
<dbReference type="PRINTS" id="PR00837">
    <property type="entry name" value="V5TPXLIKE"/>
</dbReference>
<evidence type="ECO:0000313" key="4">
    <source>
        <dbReference type="Proteomes" id="UP000803884"/>
    </source>
</evidence>
<feature type="domain" description="SCP" evidence="2">
    <location>
        <begin position="110"/>
        <end position="233"/>
    </location>
</feature>
<keyword evidence="1" id="KW-0732">Signal</keyword>
<dbReference type="EMBL" id="JAAQHG020000007">
    <property type="protein sequence ID" value="KAL1588521.1"/>
    <property type="molecule type" value="Genomic_DNA"/>
</dbReference>
<keyword evidence="4" id="KW-1185">Reference proteome</keyword>
<dbReference type="Pfam" id="PF00188">
    <property type="entry name" value="CAP"/>
    <property type="match status" value="1"/>
</dbReference>
<evidence type="ECO:0000259" key="2">
    <source>
        <dbReference type="SMART" id="SM00198"/>
    </source>
</evidence>
<feature type="signal peptide" evidence="1">
    <location>
        <begin position="1"/>
        <end position="27"/>
    </location>
</feature>
<dbReference type="Proteomes" id="UP000803884">
    <property type="component" value="Unassembled WGS sequence"/>
</dbReference>